<dbReference type="OrthoDB" id="1722536at2759"/>
<dbReference type="PROSITE" id="PS51473">
    <property type="entry name" value="GNK2"/>
    <property type="match status" value="2"/>
</dbReference>
<feature type="region of interest" description="Disordered" evidence="3">
    <location>
        <begin position="352"/>
        <end position="387"/>
    </location>
</feature>
<feature type="chain" id="PRO_5040173446" description="Gnk2-homologous domain-containing protein" evidence="4">
    <location>
        <begin position="26"/>
        <end position="603"/>
    </location>
</feature>
<keyword evidence="2" id="KW-0677">Repeat</keyword>
<protein>
    <recommendedName>
        <fullName evidence="5">Gnk2-homologous domain-containing protein</fullName>
    </recommendedName>
</protein>
<dbReference type="Pfam" id="PF01657">
    <property type="entry name" value="Stress-antifung"/>
    <property type="match status" value="2"/>
</dbReference>
<dbReference type="PANTHER" id="PTHR32099">
    <property type="entry name" value="CYSTEINE-RICH REPEAT SECRETORY PROTEIN"/>
    <property type="match status" value="1"/>
</dbReference>
<evidence type="ECO:0000256" key="3">
    <source>
        <dbReference type="SAM" id="MobiDB-lite"/>
    </source>
</evidence>
<keyword evidence="7" id="KW-1185">Reference proteome</keyword>
<evidence type="ECO:0000256" key="2">
    <source>
        <dbReference type="ARBA" id="ARBA00022737"/>
    </source>
</evidence>
<dbReference type="CDD" id="cd23509">
    <property type="entry name" value="Gnk2-like"/>
    <property type="match status" value="2"/>
</dbReference>
<keyword evidence="1 4" id="KW-0732">Signal</keyword>
<dbReference type="Gene3D" id="3.30.430.20">
    <property type="entry name" value="Gnk2 domain, C-X8-C-X2-C motif"/>
    <property type="match status" value="2"/>
</dbReference>
<organism evidence="6 7">
    <name type="scientific">Carnegiea gigantea</name>
    <dbReference type="NCBI Taxonomy" id="171969"/>
    <lineage>
        <taxon>Eukaryota</taxon>
        <taxon>Viridiplantae</taxon>
        <taxon>Streptophyta</taxon>
        <taxon>Embryophyta</taxon>
        <taxon>Tracheophyta</taxon>
        <taxon>Spermatophyta</taxon>
        <taxon>Magnoliopsida</taxon>
        <taxon>eudicotyledons</taxon>
        <taxon>Gunneridae</taxon>
        <taxon>Pentapetalae</taxon>
        <taxon>Caryophyllales</taxon>
        <taxon>Cactineae</taxon>
        <taxon>Cactaceae</taxon>
        <taxon>Cactoideae</taxon>
        <taxon>Echinocereeae</taxon>
        <taxon>Carnegiea</taxon>
    </lineage>
</organism>
<comment type="caution">
    <text evidence="6">The sequence shown here is derived from an EMBL/GenBank/DDBJ whole genome shotgun (WGS) entry which is preliminary data.</text>
</comment>
<name>A0A9Q1GRZ5_9CARY</name>
<feature type="compositionally biased region" description="Low complexity" evidence="3">
    <location>
        <begin position="579"/>
        <end position="594"/>
    </location>
</feature>
<dbReference type="InterPro" id="IPR002902">
    <property type="entry name" value="GNK2"/>
</dbReference>
<dbReference type="AlphaFoldDB" id="A0A9Q1GRZ5"/>
<evidence type="ECO:0000256" key="4">
    <source>
        <dbReference type="SAM" id="SignalP"/>
    </source>
</evidence>
<evidence type="ECO:0000256" key="1">
    <source>
        <dbReference type="ARBA" id="ARBA00022729"/>
    </source>
</evidence>
<evidence type="ECO:0000313" key="6">
    <source>
        <dbReference type="EMBL" id="KAJ8424050.1"/>
    </source>
</evidence>
<evidence type="ECO:0000259" key="5">
    <source>
        <dbReference type="PROSITE" id="PS51473"/>
    </source>
</evidence>
<proteinExistence type="predicted"/>
<feature type="signal peptide" evidence="4">
    <location>
        <begin position="1"/>
        <end position="25"/>
    </location>
</feature>
<feature type="region of interest" description="Disordered" evidence="3">
    <location>
        <begin position="574"/>
        <end position="603"/>
    </location>
</feature>
<reference evidence="6" key="1">
    <citation type="submission" date="2022-04" db="EMBL/GenBank/DDBJ databases">
        <title>Carnegiea gigantea Genome sequencing and assembly v2.</title>
        <authorList>
            <person name="Copetti D."/>
            <person name="Sanderson M.J."/>
            <person name="Burquez A."/>
            <person name="Wojciechowski M.F."/>
        </authorList>
    </citation>
    <scope>NUCLEOTIDE SEQUENCE</scope>
    <source>
        <strain evidence="6">SGP5-SGP5p</strain>
        <tissue evidence="6">Aerial part</tissue>
    </source>
</reference>
<sequence>MAASYLPNTLGFILLVSCFLMSTNADVTHRYDYCYDQEGTFSFTDDYGINRDQALNQLISIAATSYYGNTTTIGLGQGQVNALFFCRYYVSPQVCQQCVAEAVSRTKLFCSINVKAFIVYDECILRYANHTIFGIKEDVSMVHVYYTDTVDDNGQFSRLVASTVTSLINDAILGYPSSSRYFATAKENYKFQTIYFLAQCVPDITSSDCRGCLQNSFSNFSANYTGSPMGETFTPSCFITYNLSSNSIKPTPSPVWNIPSIGVLLMAFPRSLDTKAMREYVVCHFAWDQCGIAFPSSPLPIDFQTLCPDFELAVAEEAAKYYELLEFPQVIFYAMLLNEAERLRIYKAQFRPKGSSGESSGVGRQKEGSKVETTNEDSATEKATSPWDGDEWARVRDELAIRILGISLISSSPNSSSINTSPFSHIGYSSVHLSRGVVENIGRAISTPASLVNMAFPYIYNMREMANYVRETFIWRWRNASRPPCPHPEDFHVLCRRFSLSEAEGAAAKFELPEIVQATFYATLLNEAVELGVAHDYTAKSMKSSLIGLRWLTFEVWMDCMDCPLREEQLYLPADEVEVQGSQNGQEEGSGSAGPPAPSSEEE</sequence>
<feature type="domain" description="Gnk2-homologous" evidence="5">
    <location>
        <begin position="138"/>
        <end position="246"/>
    </location>
</feature>
<evidence type="ECO:0000313" key="7">
    <source>
        <dbReference type="Proteomes" id="UP001153076"/>
    </source>
</evidence>
<dbReference type="EMBL" id="JAKOGI010001794">
    <property type="protein sequence ID" value="KAJ8424050.1"/>
    <property type="molecule type" value="Genomic_DNA"/>
</dbReference>
<gene>
    <name evidence="6" type="ORF">Cgig2_000262</name>
</gene>
<accession>A0A9Q1GRZ5</accession>
<dbReference type="PANTHER" id="PTHR32099:SF51">
    <property type="entry name" value="CYSTEINE-RICH RECEPTOR-LIKE PROTEIN KINASE 25 ISOFORM X1"/>
    <property type="match status" value="1"/>
</dbReference>
<dbReference type="InterPro" id="IPR038408">
    <property type="entry name" value="GNK2_sf"/>
</dbReference>
<dbReference type="Proteomes" id="UP001153076">
    <property type="component" value="Unassembled WGS sequence"/>
</dbReference>
<feature type="domain" description="Gnk2-homologous" evidence="5">
    <location>
        <begin position="29"/>
        <end position="132"/>
    </location>
</feature>